<evidence type="ECO:0000259" key="16">
    <source>
        <dbReference type="PROSITE" id="PS50126"/>
    </source>
</evidence>
<dbReference type="InterPro" id="IPR004659">
    <property type="entry name" value="RNase_E/G"/>
</dbReference>
<dbReference type="SMART" id="SM00316">
    <property type="entry name" value="S1"/>
    <property type="match status" value="1"/>
</dbReference>
<evidence type="ECO:0000256" key="2">
    <source>
        <dbReference type="ARBA" id="ARBA00004496"/>
    </source>
</evidence>
<dbReference type="Proteomes" id="UP000000719">
    <property type="component" value="Chromosome"/>
</dbReference>
<keyword evidence="5" id="KW-0963">Cytoplasm</keyword>
<evidence type="ECO:0000256" key="13">
    <source>
        <dbReference type="ARBA" id="ARBA00022801"/>
    </source>
</evidence>
<keyword evidence="10" id="KW-0479">Metal-binding</keyword>
<dbReference type="SUPFAM" id="SSF50249">
    <property type="entry name" value="Nucleic acid-binding proteins"/>
    <property type="match status" value="1"/>
</dbReference>
<keyword evidence="9" id="KW-0540">Nuclease</keyword>
<dbReference type="HOGENOM" id="CLU_003468_5_3_9"/>
<dbReference type="InterPro" id="IPR019307">
    <property type="entry name" value="RNA-bd_AU-1/RNase_E/G"/>
</dbReference>
<dbReference type="GO" id="GO:0016787">
    <property type="term" value="F:hydrolase activity"/>
    <property type="evidence" value="ECO:0007669"/>
    <property type="project" value="UniProtKB-KW"/>
</dbReference>
<evidence type="ECO:0000256" key="5">
    <source>
        <dbReference type="ARBA" id="ARBA00022490"/>
    </source>
</evidence>
<keyword evidence="12" id="KW-0255">Endonuclease</keyword>
<name>B8CXZ3_HALOH</name>
<dbReference type="EMBL" id="CP001098">
    <property type="protein sequence ID" value="ACL70162.1"/>
    <property type="molecule type" value="Genomic_DNA"/>
</dbReference>
<evidence type="ECO:0000256" key="7">
    <source>
        <dbReference type="ARBA" id="ARBA00022555"/>
    </source>
</evidence>
<evidence type="ECO:0000313" key="18">
    <source>
        <dbReference type="Proteomes" id="UP000000719"/>
    </source>
</evidence>
<keyword evidence="14" id="KW-0460">Magnesium</keyword>
<dbReference type="PANTHER" id="PTHR30001:SF0">
    <property type="entry name" value="RIBONUCLEASE G"/>
    <property type="match status" value="1"/>
</dbReference>
<dbReference type="InterPro" id="IPR003029">
    <property type="entry name" value="S1_domain"/>
</dbReference>
<dbReference type="CDD" id="cd04453">
    <property type="entry name" value="S1_RNase_E"/>
    <property type="match status" value="1"/>
</dbReference>
<feature type="domain" description="S1 motif" evidence="16">
    <location>
        <begin position="39"/>
        <end position="121"/>
    </location>
</feature>
<keyword evidence="15" id="KW-0694">RNA-binding</keyword>
<evidence type="ECO:0000256" key="3">
    <source>
        <dbReference type="ARBA" id="ARBA00005663"/>
    </source>
</evidence>
<dbReference type="Gene3D" id="3.40.1260.20">
    <property type="entry name" value="Ribonuclease E, catalytic domain"/>
    <property type="match status" value="1"/>
</dbReference>
<dbReference type="PROSITE" id="PS50126">
    <property type="entry name" value="S1"/>
    <property type="match status" value="1"/>
</dbReference>
<proteinExistence type="inferred from homology"/>
<comment type="subcellular location">
    <subcellularLocation>
        <location evidence="2">Cytoplasm</location>
    </subcellularLocation>
</comment>
<comment type="cofactor">
    <cofactor evidence="1">
        <name>Mg(2+)</name>
        <dbReference type="ChEBI" id="CHEBI:18420"/>
    </cofactor>
</comment>
<dbReference type="InterPro" id="IPR012340">
    <property type="entry name" value="NA-bd_OB-fold"/>
</dbReference>
<keyword evidence="7" id="KW-0820">tRNA-binding</keyword>
<dbReference type="KEGG" id="hor:Hore_14130"/>
<dbReference type="Pfam" id="PF10150">
    <property type="entry name" value="RNase_E_G"/>
    <property type="match status" value="1"/>
</dbReference>
<evidence type="ECO:0000256" key="14">
    <source>
        <dbReference type="ARBA" id="ARBA00022842"/>
    </source>
</evidence>
<evidence type="ECO:0000256" key="8">
    <source>
        <dbReference type="ARBA" id="ARBA00022694"/>
    </source>
</evidence>
<dbReference type="GO" id="GO:0006364">
    <property type="term" value="P:rRNA processing"/>
    <property type="evidence" value="ECO:0007669"/>
    <property type="project" value="UniProtKB-KW"/>
</dbReference>
<protein>
    <recommendedName>
        <fullName evidence="4">Ribonuclease G</fullName>
    </recommendedName>
</protein>
<dbReference type="Pfam" id="PF20833">
    <property type="entry name" value="RNase_E_G_Thio"/>
    <property type="match status" value="1"/>
</dbReference>
<dbReference type="NCBIfam" id="TIGR00757">
    <property type="entry name" value="RNaseEG"/>
    <property type="match status" value="1"/>
</dbReference>
<keyword evidence="13" id="KW-0378">Hydrolase</keyword>
<organism evidence="17 18">
    <name type="scientific">Halothermothrix orenii (strain H 168 / OCM 544 / DSM 9562)</name>
    <dbReference type="NCBI Taxonomy" id="373903"/>
    <lineage>
        <taxon>Bacteria</taxon>
        <taxon>Bacillati</taxon>
        <taxon>Bacillota</taxon>
        <taxon>Clostridia</taxon>
        <taxon>Halanaerobiales</taxon>
        <taxon>Halothermotrichaceae</taxon>
        <taxon>Halothermothrix</taxon>
    </lineage>
</organism>
<dbReference type="GO" id="GO:0008033">
    <property type="term" value="P:tRNA processing"/>
    <property type="evidence" value="ECO:0007669"/>
    <property type="project" value="UniProtKB-KW"/>
</dbReference>
<comment type="similarity">
    <text evidence="3">Belongs to the RNase E/G family. RNase G subfamily.</text>
</comment>
<evidence type="ECO:0000256" key="4">
    <source>
        <dbReference type="ARBA" id="ARBA00017719"/>
    </source>
</evidence>
<evidence type="ECO:0000313" key="17">
    <source>
        <dbReference type="EMBL" id="ACL70162.1"/>
    </source>
</evidence>
<dbReference type="Gene3D" id="2.40.50.140">
    <property type="entry name" value="Nucleic acid-binding proteins"/>
    <property type="match status" value="1"/>
</dbReference>
<dbReference type="GO" id="GO:0004540">
    <property type="term" value="F:RNA nuclease activity"/>
    <property type="evidence" value="ECO:0007669"/>
    <property type="project" value="InterPro"/>
</dbReference>
<reference evidence="17 18" key="1">
    <citation type="journal article" date="2009" name="PLoS ONE">
        <title>Genome analysis of the anaerobic thermohalophilic bacterium Halothermothrix orenii.</title>
        <authorList>
            <person name="Mavromatis K."/>
            <person name="Ivanova N."/>
            <person name="Anderson I."/>
            <person name="Lykidis A."/>
            <person name="Hooper S.D."/>
            <person name="Sun H."/>
            <person name="Kunin V."/>
            <person name="Lapidus A."/>
            <person name="Hugenholtz P."/>
            <person name="Patel B."/>
            <person name="Kyrpides N.C."/>
        </authorList>
    </citation>
    <scope>NUCLEOTIDE SEQUENCE [LARGE SCALE GENOMIC DNA]</scope>
    <source>
        <strain evidence="18">H 168 / OCM 544 / DSM 9562</strain>
    </source>
</reference>
<evidence type="ECO:0000256" key="12">
    <source>
        <dbReference type="ARBA" id="ARBA00022759"/>
    </source>
</evidence>
<evidence type="ECO:0000256" key="10">
    <source>
        <dbReference type="ARBA" id="ARBA00022723"/>
    </source>
</evidence>
<dbReference type="GO" id="GO:0046872">
    <property type="term" value="F:metal ion binding"/>
    <property type="evidence" value="ECO:0007669"/>
    <property type="project" value="UniProtKB-KW"/>
</dbReference>
<dbReference type="eggNOG" id="COG1530">
    <property type="taxonomic scope" value="Bacteria"/>
</dbReference>
<keyword evidence="8" id="KW-0819">tRNA processing</keyword>
<evidence type="ECO:0000256" key="6">
    <source>
        <dbReference type="ARBA" id="ARBA00022552"/>
    </source>
</evidence>
<accession>B8CXZ3</accession>
<dbReference type="GO" id="GO:0019843">
    <property type="term" value="F:rRNA binding"/>
    <property type="evidence" value="ECO:0007669"/>
    <property type="project" value="UniProtKB-KW"/>
</dbReference>
<keyword evidence="11" id="KW-0699">rRNA-binding</keyword>
<dbReference type="InterPro" id="IPR048583">
    <property type="entry name" value="RNase_E_G_thioredoxin-like"/>
</dbReference>
<dbReference type="RefSeq" id="WP_012636345.1">
    <property type="nucleotide sequence ID" value="NC_011899.1"/>
</dbReference>
<sequence>MVNQIIINSGIKEKRAAILMDNVLEDIVIELDSYKKIVGNVYRARVIDVLPGMQAAFVDIGYDKNAFLHVSDIYPLLDEKQLKLKKEGKLGIQHVLQPGQELMVQVVKEPIYEKGAKVTCKISLPGRYLVLLPGEYRTAISRKIKDFDERDRLKKIVGKLKDPDMGLIIRTNSRYKKADLLELDYSYLKRTWTQIKENYNNSKAPDLIYEHASLLKTIVRDYLNKDVDKVLIDDESDYRVLLELSEKLAPDLKNRINLYNKKMPIFHVYGIEKELERAIRKKIWLDSGGFIVIEQTEALVAIDVNTGKYTGKKNAARTILKTNLEAAREIARQLRLRDIGGIIIIDFIDMKERRHQQEVLETFEKELAKDRSVTSIQGLTKLGLLEMTRQKVREGLGELMQKECSYCRGKGLILSANSVAESIIRNIQLKKASEEFSRAVVECHPLVVSSLKGDNGEVLQKIFKKTGVSLELKPVNSLHIEKYRINITG</sequence>
<dbReference type="AlphaFoldDB" id="B8CXZ3"/>
<evidence type="ECO:0000256" key="11">
    <source>
        <dbReference type="ARBA" id="ARBA00022730"/>
    </source>
</evidence>
<gene>
    <name evidence="17" type="ordered locus">Hore_14130</name>
</gene>
<keyword evidence="6" id="KW-0698">rRNA processing</keyword>
<dbReference type="PANTHER" id="PTHR30001">
    <property type="entry name" value="RIBONUCLEASE"/>
    <property type="match status" value="1"/>
</dbReference>
<dbReference type="GO" id="GO:0005737">
    <property type="term" value="C:cytoplasm"/>
    <property type="evidence" value="ECO:0007669"/>
    <property type="project" value="UniProtKB-SubCell"/>
</dbReference>
<keyword evidence="18" id="KW-1185">Reference proteome</keyword>
<evidence type="ECO:0000256" key="1">
    <source>
        <dbReference type="ARBA" id="ARBA00001946"/>
    </source>
</evidence>
<evidence type="ECO:0000256" key="15">
    <source>
        <dbReference type="ARBA" id="ARBA00022884"/>
    </source>
</evidence>
<dbReference type="OrthoDB" id="9804278at2"/>
<evidence type="ECO:0000256" key="9">
    <source>
        <dbReference type="ARBA" id="ARBA00022722"/>
    </source>
</evidence>
<dbReference type="GO" id="GO:0000049">
    <property type="term" value="F:tRNA binding"/>
    <property type="evidence" value="ECO:0007669"/>
    <property type="project" value="UniProtKB-KW"/>
</dbReference>
<dbReference type="STRING" id="373903.Hore_14130"/>
<dbReference type="GO" id="GO:0004519">
    <property type="term" value="F:endonuclease activity"/>
    <property type="evidence" value="ECO:0007669"/>
    <property type="project" value="UniProtKB-KW"/>
</dbReference>